<sequence length="76" mass="9347">MKKRPHLLSQITPHDIALYREVCYETARKEYKLILDFYERKVRFLTYRDLIHYYDPLEKDVALFWERFEFVSGKGG</sequence>
<dbReference type="Proteomes" id="UP000237608">
    <property type="component" value="Unassembled WGS sequence"/>
</dbReference>
<gene>
    <name evidence="1" type="ORF">BTO13_00140</name>
</gene>
<organism evidence="1 2">
    <name type="scientific">Polaribacter gangjinensis</name>
    <dbReference type="NCBI Taxonomy" id="574710"/>
    <lineage>
        <taxon>Bacteria</taxon>
        <taxon>Pseudomonadati</taxon>
        <taxon>Bacteroidota</taxon>
        <taxon>Flavobacteriia</taxon>
        <taxon>Flavobacteriales</taxon>
        <taxon>Flavobacteriaceae</taxon>
    </lineage>
</organism>
<keyword evidence="2" id="KW-1185">Reference proteome</keyword>
<name>A0A2S7W913_9FLAO</name>
<accession>A0A2S7W913</accession>
<proteinExistence type="predicted"/>
<evidence type="ECO:0000313" key="1">
    <source>
        <dbReference type="EMBL" id="PQJ73781.1"/>
    </source>
</evidence>
<dbReference type="AlphaFoldDB" id="A0A2S7W913"/>
<evidence type="ECO:0000313" key="2">
    <source>
        <dbReference type="Proteomes" id="UP000237608"/>
    </source>
</evidence>
<comment type="caution">
    <text evidence="1">The sequence shown here is derived from an EMBL/GenBank/DDBJ whole genome shotgun (WGS) entry which is preliminary data.</text>
</comment>
<protein>
    <submittedName>
        <fullName evidence="1">Uncharacterized protein</fullName>
    </submittedName>
</protein>
<dbReference type="EMBL" id="MSCL01000001">
    <property type="protein sequence ID" value="PQJ73781.1"/>
    <property type="molecule type" value="Genomic_DNA"/>
</dbReference>
<reference evidence="1 2" key="1">
    <citation type="submission" date="2016-12" db="EMBL/GenBank/DDBJ databases">
        <title>Trade-off between light-utilization and light-protection in marine flavobacteria.</title>
        <authorList>
            <person name="Kumagai Y."/>
            <person name="Yoshizawa S."/>
            <person name="Kogure K."/>
            <person name="Iwasaki W."/>
        </authorList>
    </citation>
    <scope>NUCLEOTIDE SEQUENCE [LARGE SCALE GENOMIC DNA]</scope>
    <source>
        <strain evidence="1 2">KCTC 22729</strain>
    </source>
</reference>